<dbReference type="RefSeq" id="WP_341839081.1">
    <property type="nucleotide sequence ID" value="NZ_CP149792.1"/>
</dbReference>
<dbReference type="EMBL" id="CP150096">
    <property type="protein sequence ID" value="WZN44292.1"/>
    <property type="molecule type" value="Genomic_DNA"/>
</dbReference>
<dbReference type="InterPro" id="IPR013785">
    <property type="entry name" value="Aldolase_TIM"/>
</dbReference>
<gene>
    <name evidence="3" type="ORF">WJU22_15445</name>
</gene>
<dbReference type="InterPro" id="IPR011060">
    <property type="entry name" value="RibuloseP-bd_barrel"/>
</dbReference>
<keyword evidence="4" id="KW-1185">Reference proteome</keyword>
<evidence type="ECO:0000313" key="4">
    <source>
        <dbReference type="Proteomes" id="UP001449657"/>
    </source>
</evidence>
<name>A0ABZ2YYE7_9BACT</name>
<dbReference type="SUPFAM" id="SSF51366">
    <property type="entry name" value="Ribulose-phoshate binding barrel"/>
    <property type="match status" value="1"/>
</dbReference>
<dbReference type="InterPro" id="IPR000056">
    <property type="entry name" value="Ribul_P_3_epim-like"/>
</dbReference>
<keyword evidence="1" id="KW-0479">Metal-binding</keyword>
<dbReference type="PANTHER" id="PTHR11749">
    <property type="entry name" value="RIBULOSE-5-PHOSPHATE-3-EPIMERASE"/>
    <property type="match status" value="1"/>
</dbReference>
<evidence type="ECO:0000313" key="3">
    <source>
        <dbReference type="EMBL" id="WZN44292.1"/>
    </source>
</evidence>
<sequence length="64" mass="7075">MEKKIPLIAPSLLAANFLEIGKDVEMINDSHADWLHLDVMDGRFVPNISFGLPVISAVTKISKK</sequence>
<evidence type="ECO:0000256" key="2">
    <source>
        <dbReference type="ARBA" id="ARBA00023235"/>
    </source>
</evidence>
<proteinExistence type="predicted"/>
<protein>
    <recommendedName>
        <fullName evidence="5">Ribulose-phosphate 3-epimerase</fullName>
    </recommendedName>
</protein>
<evidence type="ECO:0000256" key="1">
    <source>
        <dbReference type="ARBA" id="ARBA00022723"/>
    </source>
</evidence>
<dbReference type="Gene3D" id="3.20.20.70">
    <property type="entry name" value="Aldolase class I"/>
    <property type="match status" value="1"/>
</dbReference>
<reference evidence="3 4" key="1">
    <citation type="submission" date="2024-03" db="EMBL/GenBank/DDBJ databases">
        <title>Chitinophaga caseinilytica sp. nov., a casein hydrolysing bacterium isolated from forest soil.</title>
        <authorList>
            <person name="Lee D.S."/>
            <person name="Han D.M."/>
            <person name="Baek J.H."/>
            <person name="Choi D.G."/>
            <person name="Jeon J.H."/>
            <person name="Jeon C.O."/>
        </authorList>
    </citation>
    <scope>NUCLEOTIDE SEQUENCE [LARGE SCALE GENOMIC DNA]</scope>
    <source>
        <strain evidence="3 4">KACC 19118</strain>
    </source>
</reference>
<dbReference type="PROSITE" id="PS01085">
    <property type="entry name" value="RIBUL_P_3_EPIMER_1"/>
    <property type="match status" value="1"/>
</dbReference>
<dbReference type="Pfam" id="PF00834">
    <property type="entry name" value="Ribul_P_3_epim"/>
    <property type="match status" value="1"/>
</dbReference>
<organism evidence="3 4">
    <name type="scientific">Chitinophaga caseinilytica</name>
    <dbReference type="NCBI Taxonomy" id="2267521"/>
    <lineage>
        <taxon>Bacteria</taxon>
        <taxon>Pseudomonadati</taxon>
        <taxon>Bacteroidota</taxon>
        <taxon>Chitinophagia</taxon>
        <taxon>Chitinophagales</taxon>
        <taxon>Chitinophagaceae</taxon>
        <taxon>Chitinophaga</taxon>
    </lineage>
</organism>
<evidence type="ECO:0008006" key="5">
    <source>
        <dbReference type="Google" id="ProtNLM"/>
    </source>
</evidence>
<dbReference type="Proteomes" id="UP001449657">
    <property type="component" value="Chromosome"/>
</dbReference>
<keyword evidence="2" id="KW-0413">Isomerase</keyword>
<accession>A0ABZ2YYE7</accession>